<dbReference type="PANTHER" id="PTHR45953:SF1">
    <property type="entry name" value="IDURONATE 2-SULFATASE"/>
    <property type="match status" value="1"/>
</dbReference>
<comment type="caution">
    <text evidence="5">The sequence shown here is derived from an EMBL/GenBank/DDBJ whole genome shotgun (WGS) entry which is preliminary data.</text>
</comment>
<accession>A0A849C8H6</accession>
<evidence type="ECO:0000313" key="6">
    <source>
        <dbReference type="Proteomes" id="UP000586827"/>
    </source>
</evidence>
<comment type="similarity">
    <text evidence="1">Belongs to the sulfatase family.</text>
</comment>
<gene>
    <name evidence="5" type="ORF">HLB23_05145</name>
</gene>
<dbReference type="InterPro" id="IPR000917">
    <property type="entry name" value="Sulfatase_N"/>
</dbReference>
<keyword evidence="3 5" id="KW-0378">Hydrolase</keyword>
<dbReference type="InterPro" id="IPR017850">
    <property type="entry name" value="Alkaline_phosphatase_core_sf"/>
</dbReference>
<dbReference type="InterPro" id="IPR024607">
    <property type="entry name" value="Sulfatase_CS"/>
</dbReference>
<keyword evidence="6" id="KW-1185">Reference proteome</keyword>
<proteinExistence type="inferred from homology"/>
<evidence type="ECO:0000256" key="2">
    <source>
        <dbReference type="ARBA" id="ARBA00022723"/>
    </source>
</evidence>
<evidence type="ECO:0000256" key="1">
    <source>
        <dbReference type="ARBA" id="ARBA00008779"/>
    </source>
</evidence>
<dbReference type="PROSITE" id="PS00523">
    <property type="entry name" value="SULFATASE_1"/>
    <property type="match status" value="1"/>
</dbReference>
<dbReference type="Gene3D" id="3.40.720.10">
    <property type="entry name" value="Alkaline Phosphatase, subunit A"/>
    <property type="match status" value="1"/>
</dbReference>
<protein>
    <submittedName>
        <fullName evidence="5">Sulfatase-like hydrolase/transferase</fullName>
    </submittedName>
</protein>
<evidence type="ECO:0000259" key="4">
    <source>
        <dbReference type="Pfam" id="PF00884"/>
    </source>
</evidence>
<keyword evidence="2" id="KW-0479">Metal-binding</keyword>
<reference evidence="5 6" key="1">
    <citation type="submission" date="2020-05" db="EMBL/GenBank/DDBJ databases">
        <title>MicrobeNet Type strains.</title>
        <authorList>
            <person name="Nicholson A.C."/>
        </authorList>
    </citation>
    <scope>NUCLEOTIDE SEQUENCE [LARGE SCALE GENOMIC DNA]</scope>
    <source>
        <strain evidence="5 6">JCM 3224</strain>
    </source>
</reference>
<dbReference type="GO" id="GO:0016740">
    <property type="term" value="F:transferase activity"/>
    <property type="evidence" value="ECO:0007669"/>
    <property type="project" value="UniProtKB-KW"/>
</dbReference>
<dbReference type="Proteomes" id="UP000586827">
    <property type="component" value="Unassembled WGS sequence"/>
</dbReference>
<dbReference type="PANTHER" id="PTHR45953">
    <property type="entry name" value="IDURONATE 2-SULFATASE"/>
    <property type="match status" value="1"/>
</dbReference>
<feature type="domain" description="Sulfatase N-terminal" evidence="4">
    <location>
        <begin position="5"/>
        <end position="334"/>
    </location>
</feature>
<dbReference type="RefSeq" id="WP_067525281.1">
    <property type="nucleotide sequence ID" value="NZ_JABELX010000001.1"/>
</dbReference>
<evidence type="ECO:0000256" key="3">
    <source>
        <dbReference type="ARBA" id="ARBA00022801"/>
    </source>
</evidence>
<evidence type="ECO:0000313" key="5">
    <source>
        <dbReference type="EMBL" id="NNH69261.1"/>
    </source>
</evidence>
<dbReference type="EMBL" id="JABELX010000001">
    <property type="protein sequence ID" value="NNH69261.1"/>
    <property type="molecule type" value="Genomic_DNA"/>
</dbReference>
<keyword evidence="5" id="KW-0808">Transferase</keyword>
<dbReference type="AlphaFoldDB" id="A0A849C8H6"/>
<dbReference type="Pfam" id="PF00884">
    <property type="entry name" value="Sulfatase"/>
    <property type="match status" value="1"/>
</dbReference>
<dbReference type="GO" id="GO:0046872">
    <property type="term" value="F:metal ion binding"/>
    <property type="evidence" value="ECO:0007669"/>
    <property type="project" value="UniProtKB-KW"/>
</dbReference>
<dbReference type="GO" id="GO:0004423">
    <property type="term" value="F:iduronate-2-sulfatase activity"/>
    <property type="evidence" value="ECO:0007669"/>
    <property type="project" value="TreeGrafter"/>
</dbReference>
<sequence length="480" mass="53627">MTTRPNFVIFIPDQLRADALGAFGNPHVHTPHIDALAARGTTFTNAYVQHPVCSPSRASFLTGWYPHTAGHRSLTRLLQPHEPNLLRTLKESGYHVTWAGMRGDTFAPGVTEDSCHEYGFSVMPTAAHGGDYPEGWARLFYRGLVPEDSGIDADEATIRTAEAWLSNPPAQPWVLFVPMIAPHCPFQVEEPYFSRVNRDDLPDPIPAGDPATEPRYLAAIRERYGLGEVTAAQWREVAATYYGMIERLDAQLGRVLAGVDKAGVADDTVTLFFADHGEYLGDYGIIEKWPSAMHECITRDPLIISGHGIPAGQRCDAMVELIDVLPTVLDMAGATAAHRHFGRSLVPLLREPGREHREYAFTEGGFTVDEEPQFERPGFPYDLKGELQHEDPPLVGRAVAVRDRDWTYVWRLYEQPELYRRAEDPHETNNVAGRPEFASIVERMHEAMLRWLVETGDVMPLEPDPRFPHVELPAPGASAR</sequence>
<organism evidence="5 6">
    <name type="scientific">Nocardia uniformis</name>
    <dbReference type="NCBI Taxonomy" id="53432"/>
    <lineage>
        <taxon>Bacteria</taxon>
        <taxon>Bacillati</taxon>
        <taxon>Actinomycetota</taxon>
        <taxon>Actinomycetes</taxon>
        <taxon>Mycobacteriales</taxon>
        <taxon>Nocardiaceae</taxon>
        <taxon>Nocardia</taxon>
    </lineage>
</organism>
<name>A0A849C8H6_9NOCA</name>
<dbReference type="SUPFAM" id="SSF53649">
    <property type="entry name" value="Alkaline phosphatase-like"/>
    <property type="match status" value="1"/>
</dbReference>
<dbReference type="CDD" id="cd16150">
    <property type="entry name" value="sulfatase_like"/>
    <property type="match status" value="1"/>
</dbReference>
<dbReference type="GO" id="GO:0005737">
    <property type="term" value="C:cytoplasm"/>
    <property type="evidence" value="ECO:0007669"/>
    <property type="project" value="TreeGrafter"/>
</dbReference>